<dbReference type="PROSITE" id="PS51083">
    <property type="entry name" value="ZF_HIT"/>
    <property type="match status" value="1"/>
</dbReference>
<dbReference type="Pfam" id="PF25790">
    <property type="entry name" value="BCD1"/>
    <property type="match status" value="1"/>
</dbReference>
<dbReference type="GO" id="GO:0048254">
    <property type="term" value="P:snoRNA localization"/>
    <property type="evidence" value="ECO:0007669"/>
    <property type="project" value="TreeGrafter"/>
</dbReference>
<dbReference type="PANTHER" id="PTHR13483:SF3">
    <property type="entry name" value="BOX C_D SNORNA PROTEIN 1"/>
    <property type="match status" value="1"/>
</dbReference>
<dbReference type="InterPro" id="IPR051639">
    <property type="entry name" value="BCD1"/>
</dbReference>
<reference evidence="10" key="2">
    <citation type="submission" date="2023-06" db="EMBL/GenBank/DDBJ databases">
        <authorList>
            <person name="Ma L."/>
            <person name="Liu K.-W."/>
            <person name="Li Z."/>
            <person name="Hsiao Y.-Y."/>
            <person name="Qi Y."/>
            <person name="Fu T."/>
            <person name="Tang G."/>
            <person name="Zhang D."/>
            <person name="Sun W.-H."/>
            <person name="Liu D.-K."/>
            <person name="Li Y."/>
            <person name="Chen G.-Z."/>
            <person name="Liu X.-D."/>
            <person name="Liao X.-Y."/>
            <person name="Jiang Y.-T."/>
            <person name="Yu X."/>
            <person name="Hao Y."/>
            <person name="Huang J."/>
            <person name="Zhao X.-W."/>
            <person name="Ke S."/>
            <person name="Chen Y.-Y."/>
            <person name="Wu W.-L."/>
            <person name="Hsu J.-L."/>
            <person name="Lin Y.-F."/>
            <person name="Huang M.-D."/>
            <person name="Li C.-Y."/>
            <person name="Huang L."/>
            <person name="Wang Z.-W."/>
            <person name="Zhao X."/>
            <person name="Zhong W.-Y."/>
            <person name="Peng D.-H."/>
            <person name="Ahmad S."/>
            <person name="Lan S."/>
            <person name="Zhang J.-S."/>
            <person name="Tsai W.-C."/>
            <person name="Van De Peer Y."/>
            <person name="Liu Z.-J."/>
        </authorList>
    </citation>
    <scope>NUCLEOTIDE SEQUENCE</scope>
    <source>
        <strain evidence="10">CP</strain>
        <tissue evidence="10">Leaves</tissue>
    </source>
</reference>
<feature type="domain" description="HIT-type" evidence="9">
    <location>
        <begin position="29"/>
        <end position="63"/>
    </location>
</feature>
<accession>A0AAV9FE61</accession>
<comment type="caution">
    <text evidence="10">The sequence shown here is derived from an EMBL/GenBank/DDBJ whole genome shotgun (WGS) entry which is preliminary data.</text>
</comment>
<keyword evidence="11" id="KW-1185">Reference proteome</keyword>
<dbReference type="SUPFAM" id="SSF144232">
    <property type="entry name" value="HIT/MYND zinc finger-like"/>
    <property type="match status" value="1"/>
</dbReference>
<proteinExistence type="inferred from homology"/>
<dbReference type="Gene3D" id="3.30.60.190">
    <property type="match status" value="1"/>
</dbReference>
<dbReference type="Pfam" id="PF04438">
    <property type="entry name" value="zf-HIT"/>
    <property type="match status" value="1"/>
</dbReference>
<dbReference type="EMBL" id="JAUJYO010000002">
    <property type="protein sequence ID" value="KAK1324011.1"/>
    <property type="molecule type" value="Genomic_DNA"/>
</dbReference>
<dbReference type="GO" id="GO:0070761">
    <property type="term" value="C:pre-snoRNP complex"/>
    <property type="evidence" value="ECO:0007669"/>
    <property type="project" value="TreeGrafter"/>
</dbReference>
<sequence length="389" mass="44054">MAEPESALPNHNPNLPSPASSSTTTTPLCQVCSANPPKYTCPGCSARTCGLACVRSHKLSSGCTGKRNLSQVVPVSRFDDNLLVSDYHFLEETKRIAESAKRGRDWVLWNSSFKHPWNRRQLRDAAGRRRTRLFFFPIGLSKREKNESRYDERVNEHENLCSVVEKHLKLGPRKHKLTSFCKEQLDQLKFLIRKNSKGTKSPFLELNIKAPIRQQLANVLLPSEPPNRIPSPRAILSREEEIEEDNDVPSETRVLDMEEYVASKLVKGPLHTIVENANPDVQIPTPVSEDANPIMGKERRSYMSEETNTDLHCKLGLSEANEYMDLLFENDLKEAYSNLVDDLNLDDYLCLDGGFIEEGYLGLEEGSIFPLNARNIDASNFDGFFEDVK</sequence>
<dbReference type="GO" id="GO:0005634">
    <property type="term" value="C:nucleus"/>
    <property type="evidence" value="ECO:0007669"/>
    <property type="project" value="TreeGrafter"/>
</dbReference>
<comment type="function">
    <text evidence="5">Required for box C/D snoRNAs accumulation involved in snoRNA processing, snoRNA transport to the nucleolus and ribosome biogenesis.</text>
</comment>
<feature type="region of interest" description="Disordered" evidence="8">
    <location>
        <begin position="1"/>
        <end position="20"/>
    </location>
</feature>
<name>A0AAV9FE61_ACOCL</name>
<dbReference type="GO" id="GO:0000463">
    <property type="term" value="P:maturation of LSU-rRNA from tricistronic rRNA transcript (SSU-rRNA, 5.8S rRNA, LSU-rRNA)"/>
    <property type="evidence" value="ECO:0007669"/>
    <property type="project" value="TreeGrafter"/>
</dbReference>
<dbReference type="CDD" id="cd23023">
    <property type="entry name" value="zf-HIT_BCD1"/>
    <property type="match status" value="1"/>
</dbReference>
<evidence type="ECO:0000256" key="4">
    <source>
        <dbReference type="ARBA" id="ARBA00022833"/>
    </source>
</evidence>
<dbReference type="InterPro" id="IPR007529">
    <property type="entry name" value="Znf_HIT"/>
</dbReference>
<reference evidence="10" key="1">
    <citation type="journal article" date="2023" name="Nat. Commun.">
        <title>Diploid and tetraploid genomes of Acorus and the evolution of monocots.</title>
        <authorList>
            <person name="Ma L."/>
            <person name="Liu K.W."/>
            <person name="Li Z."/>
            <person name="Hsiao Y.Y."/>
            <person name="Qi Y."/>
            <person name="Fu T."/>
            <person name="Tang G.D."/>
            <person name="Zhang D."/>
            <person name="Sun W.H."/>
            <person name="Liu D.K."/>
            <person name="Li Y."/>
            <person name="Chen G.Z."/>
            <person name="Liu X.D."/>
            <person name="Liao X.Y."/>
            <person name="Jiang Y.T."/>
            <person name="Yu X."/>
            <person name="Hao Y."/>
            <person name="Huang J."/>
            <person name="Zhao X.W."/>
            <person name="Ke S."/>
            <person name="Chen Y.Y."/>
            <person name="Wu W.L."/>
            <person name="Hsu J.L."/>
            <person name="Lin Y.F."/>
            <person name="Huang M.D."/>
            <person name="Li C.Y."/>
            <person name="Huang L."/>
            <person name="Wang Z.W."/>
            <person name="Zhao X."/>
            <person name="Zhong W.Y."/>
            <person name="Peng D.H."/>
            <person name="Ahmad S."/>
            <person name="Lan S."/>
            <person name="Zhang J.S."/>
            <person name="Tsai W.C."/>
            <person name="Van de Peer Y."/>
            <person name="Liu Z.J."/>
        </authorList>
    </citation>
    <scope>NUCLEOTIDE SEQUENCE</scope>
    <source>
        <strain evidence="10">CP</strain>
    </source>
</reference>
<keyword evidence="4" id="KW-0862">Zinc</keyword>
<evidence type="ECO:0000256" key="2">
    <source>
        <dbReference type="ARBA" id="ARBA00022723"/>
    </source>
</evidence>
<dbReference type="InterPro" id="IPR057721">
    <property type="entry name" value="BCD1_alpha/beta"/>
</dbReference>
<evidence type="ECO:0000256" key="8">
    <source>
        <dbReference type="SAM" id="MobiDB-lite"/>
    </source>
</evidence>
<keyword evidence="2" id="KW-0479">Metal-binding</keyword>
<dbReference type="GO" id="GO:0008270">
    <property type="term" value="F:zinc ion binding"/>
    <property type="evidence" value="ECO:0007669"/>
    <property type="project" value="UniProtKB-UniRule"/>
</dbReference>
<evidence type="ECO:0000256" key="5">
    <source>
        <dbReference type="ARBA" id="ARBA00049598"/>
    </source>
</evidence>
<comment type="similarity">
    <text evidence="6">Belongs to the BCD1 family.</text>
</comment>
<gene>
    <name evidence="10" type="ORF">QJS10_CPA02g00490</name>
</gene>
<protein>
    <recommendedName>
        <fullName evidence="9">HIT-type domain-containing protein</fullName>
    </recommendedName>
</protein>
<evidence type="ECO:0000256" key="1">
    <source>
        <dbReference type="ARBA" id="ARBA00022553"/>
    </source>
</evidence>
<evidence type="ECO:0000313" key="10">
    <source>
        <dbReference type="EMBL" id="KAK1324011.1"/>
    </source>
</evidence>
<evidence type="ECO:0000256" key="3">
    <source>
        <dbReference type="ARBA" id="ARBA00022771"/>
    </source>
</evidence>
<keyword evidence="1" id="KW-0597">Phosphoprotein</keyword>
<dbReference type="Proteomes" id="UP001180020">
    <property type="component" value="Unassembled WGS sequence"/>
</dbReference>
<dbReference type="AlphaFoldDB" id="A0AAV9FE61"/>
<evidence type="ECO:0000256" key="7">
    <source>
        <dbReference type="PROSITE-ProRule" id="PRU00453"/>
    </source>
</evidence>
<keyword evidence="3 7" id="KW-0863">Zinc-finger</keyword>
<dbReference type="PANTHER" id="PTHR13483">
    <property type="entry name" value="BOX C_D SNORNA PROTEIN 1-RELATED"/>
    <property type="match status" value="1"/>
</dbReference>
<evidence type="ECO:0000313" key="11">
    <source>
        <dbReference type="Proteomes" id="UP001180020"/>
    </source>
</evidence>
<evidence type="ECO:0000256" key="6">
    <source>
        <dbReference type="ARBA" id="ARBA00049654"/>
    </source>
</evidence>
<evidence type="ECO:0000259" key="9">
    <source>
        <dbReference type="PROSITE" id="PS51083"/>
    </source>
</evidence>
<dbReference type="GO" id="GO:0000492">
    <property type="term" value="P:box C/D snoRNP assembly"/>
    <property type="evidence" value="ECO:0007669"/>
    <property type="project" value="TreeGrafter"/>
</dbReference>
<organism evidence="10 11">
    <name type="scientific">Acorus calamus</name>
    <name type="common">Sweet flag</name>
    <dbReference type="NCBI Taxonomy" id="4465"/>
    <lineage>
        <taxon>Eukaryota</taxon>
        <taxon>Viridiplantae</taxon>
        <taxon>Streptophyta</taxon>
        <taxon>Embryophyta</taxon>
        <taxon>Tracheophyta</taxon>
        <taxon>Spermatophyta</taxon>
        <taxon>Magnoliopsida</taxon>
        <taxon>Liliopsida</taxon>
        <taxon>Acoraceae</taxon>
        <taxon>Acorus</taxon>
    </lineage>
</organism>